<comment type="caution">
    <text evidence="2">The sequence shown here is derived from an EMBL/GenBank/DDBJ whole genome shotgun (WGS) entry which is preliminary data.</text>
</comment>
<organism evidence="2 3">
    <name type="scientific">Clostridium yunnanense</name>
    <dbReference type="NCBI Taxonomy" id="2800325"/>
    <lineage>
        <taxon>Bacteria</taxon>
        <taxon>Bacillati</taxon>
        <taxon>Bacillota</taxon>
        <taxon>Clostridia</taxon>
        <taxon>Eubacteriales</taxon>
        <taxon>Clostridiaceae</taxon>
        <taxon>Clostridium</taxon>
    </lineage>
</organism>
<gene>
    <name evidence="2" type="ORF">JHL18_04495</name>
</gene>
<dbReference type="Proteomes" id="UP000596739">
    <property type="component" value="Unassembled WGS sequence"/>
</dbReference>
<dbReference type="RefSeq" id="WP_200266546.1">
    <property type="nucleotide sequence ID" value="NZ_JAENHN010000010.1"/>
</dbReference>
<keyword evidence="1" id="KW-1133">Transmembrane helix</keyword>
<evidence type="ECO:0000313" key="3">
    <source>
        <dbReference type="Proteomes" id="UP000596739"/>
    </source>
</evidence>
<proteinExistence type="predicted"/>
<sequence length="285" mass="33040">MPKIFWYYCVVAIGIGFLIFTVIKKKDIINLLSFFLSVASLGYLCEVLVLFVLDSYAYKPGVFSDPTAENILGHLICNGFFWGGIAVFVAAFSLRAVWIAFISIAFMLVEIWFLKVGAYEHHWWKLYITGAAAFVIFTFSKKWLSALKENKHKLVRKLTFFMTAWIILQSCSVLQSLFDKQHFLIGLVQNVYRDSILFSVPYQLCVAIIYSAFVSIHNKWYYTIFPLVINLIADSLFAFLKILNFYNGWNLFYFEFIRIMGFIIFILLEKYTLLYPSPSSKNVKG</sequence>
<feature type="transmembrane region" description="Helical" evidence="1">
    <location>
        <begin position="249"/>
        <end position="268"/>
    </location>
</feature>
<keyword evidence="3" id="KW-1185">Reference proteome</keyword>
<feature type="transmembrane region" description="Helical" evidence="1">
    <location>
        <begin position="196"/>
        <end position="213"/>
    </location>
</feature>
<protein>
    <submittedName>
        <fullName evidence="2">Uncharacterized protein</fullName>
    </submittedName>
</protein>
<feature type="transmembrane region" description="Helical" evidence="1">
    <location>
        <begin position="158"/>
        <end position="176"/>
    </location>
</feature>
<name>A0ABS1EKK9_9CLOT</name>
<dbReference type="EMBL" id="JAENHN010000010">
    <property type="protein sequence ID" value="MBK1809899.1"/>
    <property type="molecule type" value="Genomic_DNA"/>
</dbReference>
<feature type="transmembrane region" description="Helical" evidence="1">
    <location>
        <begin position="96"/>
        <end position="114"/>
    </location>
</feature>
<evidence type="ECO:0000256" key="1">
    <source>
        <dbReference type="SAM" id="Phobius"/>
    </source>
</evidence>
<reference evidence="3" key="1">
    <citation type="submission" date="2021-01" db="EMBL/GenBank/DDBJ databases">
        <title>Genome public.</title>
        <authorList>
            <person name="Liu C."/>
            <person name="Sun Q."/>
        </authorList>
    </citation>
    <scope>NUCLEOTIDE SEQUENCE [LARGE SCALE GENOMIC DNA]</scope>
    <source>
        <strain evidence="3">YIM B02505</strain>
    </source>
</reference>
<keyword evidence="1" id="KW-0472">Membrane</keyword>
<feature type="transmembrane region" description="Helical" evidence="1">
    <location>
        <begin position="71"/>
        <end position="89"/>
    </location>
</feature>
<keyword evidence="1" id="KW-0812">Transmembrane</keyword>
<feature type="transmembrane region" description="Helical" evidence="1">
    <location>
        <begin position="220"/>
        <end position="243"/>
    </location>
</feature>
<accession>A0ABS1EKK9</accession>
<feature type="transmembrane region" description="Helical" evidence="1">
    <location>
        <begin position="5"/>
        <end position="23"/>
    </location>
</feature>
<evidence type="ECO:0000313" key="2">
    <source>
        <dbReference type="EMBL" id="MBK1809899.1"/>
    </source>
</evidence>
<feature type="transmembrane region" description="Helical" evidence="1">
    <location>
        <begin position="30"/>
        <end position="51"/>
    </location>
</feature>
<feature type="transmembrane region" description="Helical" evidence="1">
    <location>
        <begin position="126"/>
        <end position="146"/>
    </location>
</feature>